<evidence type="ECO:0000259" key="7">
    <source>
        <dbReference type="Pfam" id="PF00298"/>
    </source>
</evidence>
<dbReference type="GO" id="GO:0006412">
    <property type="term" value="P:translation"/>
    <property type="evidence" value="ECO:0007669"/>
    <property type="project" value="InterPro"/>
</dbReference>
<reference evidence="9 10" key="1">
    <citation type="journal article" date="2018" name="Mol. Biol. Evol.">
        <title>Broad Genomic Sampling Reveals a Smut Pathogenic Ancestry of the Fungal Clade Ustilaginomycotina.</title>
        <authorList>
            <person name="Kijpornyongpan T."/>
            <person name="Mondo S.J."/>
            <person name="Barry K."/>
            <person name="Sandor L."/>
            <person name="Lee J."/>
            <person name="Lipzen A."/>
            <person name="Pangilinan J."/>
            <person name="LaButti K."/>
            <person name="Hainaut M."/>
            <person name="Henrissat B."/>
            <person name="Grigoriev I.V."/>
            <person name="Spatafora J.W."/>
            <person name="Aime M.C."/>
        </authorList>
    </citation>
    <scope>NUCLEOTIDE SEQUENCE [LARGE SCALE GENOMIC DNA]</scope>
    <source>
        <strain evidence="9 10">MCA 4198</strain>
    </source>
</reference>
<evidence type="ECO:0000313" key="10">
    <source>
        <dbReference type="Proteomes" id="UP000245768"/>
    </source>
</evidence>
<dbReference type="InterPro" id="IPR006519">
    <property type="entry name" value="Ribosomal_uL11_bac-typ"/>
</dbReference>
<feature type="chain" id="PRO_5016464141" description="Large ribosomal subunit protein uL11m" evidence="6">
    <location>
        <begin position="26"/>
        <end position="147"/>
    </location>
</feature>
<evidence type="ECO:0000256" key="3">
    <source>
        <dbReference type="ARBA" id="ARBA00023274"/>
    </source>
</evidence>
<dbReference type="FunFam" id="1.10.10.250:FF:000003">
    <property type="entry name" value="Mitochondrial ribosomal protein L11"/>
    <property type="match status" value="1"/>
</dbReference>
<proteinExistence type="inferred from homology"/>
<organism evidence="9 10">
    <name type="scientific">Acaromyces ingoldii</name>
    <dbReference type="NCBI Taxonomy" id="215250"/>
    <lineage>
        <taxon>Eukaryota</taxon>
        <taxon>Fungi</taxon>
        <taxon>Dikarya</taxon>
        <taxon>Basidiomycota</taxon>
        <taxon>Ustilaginomycotina</taxon>
        <taxon>Exobasidiomycetes</taxon>
        <taxon>Exobasidiales</taxon>
        <taxon>Cryptobasidiaceae</taxon>
        <taxon>Acaromyces</taxon>
    </lineage>
</organism>
<dbReference type="GO" id="GO:0070180">
    <property type="term" value="F:large ribosomal subunit rRNA binding"/>
    <property type="evidence" value="ECO:0007669"/>
    <property type="project" value="TreeGrafter"/>
</dbReference>
<evidence type="ECO:0000256" key="6">
    <source>
        <dbReference type="SAM" id="SignalP"/>
    </source>
</evidence>
<feature type="domain" description="Large ribosomal subunit protein uL11 N-terminal" evidence="8">
    <location>
        <begin position="14"/>
        <end position="72"/>
    </location>
</feature>
<dbReference type="HAMAP" id="MF_00736">
    <property type="entry name" value="Ribosomal_uL11"/>
    <property type="match status" value="1"/>
</dbReference>
<dbReference type="NCBIfam" id="TIGR01632">
    <property type="entry name" value="L11_bact"/>
    <property type="match status" value="1"/>
</dbReference>
<dbReference type="InParanoid" id="A0A316YM96"/>
<keyword evidence="2 5" id="KW-0689">Ribosomal protein</keyword>
<dbReference type="InterPro" id="IPR020784">
    <property type="entry name" value="Ribosomal_uL11_N"/>
</dbReference>
<evidence type="ECO:0000313" key="9">
    <source>
        <dbReference type="EMBL" id="PWN90379.1"/>
    </source>
</evidence>
<dbReference type="EMBL" id="KZ819636">
    <property type="protein sequence ID" value="PWN90379.1"/>
    <property type="molecule type" value="Genomic_DNA"/>
</dbReference>
<dbReference type="InterPro" id="IPR036796">
    <property type="entry name" value="Ribosomal_uL11_N_sf"/>
</dbReference>
<dbReference type="Pfam" id="PF00298">
    <property type="entry name" value="Ribosomal_L11"/>
    <property type="match status" value="1"/>
</dbReference>
<evidence type="ECO:0000256" key="5">
    <source>
        <dbReference type="RuleBase" id="RU003978"/>
    </source>
</evidence>
<evidence type="ECO:0000256" key="4">
    <source>
        <dbReference type="ARBA" id="ARBA00040104"/>
    </source>
</evidence>
<feature type="signal peptide" evidence="6">
    <location>
        <begin position="1"/>
        <end position="25"/>
    </location>
</feature>
<dbReference type="InterPro" id="IPR020783">
    <property type="entry name" value="Ribosomal_uL11_C"/>
</dbReference>
<keyword evidence="6" id="KW-0732">Signal</keyword>
<sequence>MSKKGGVATAAQLVKLLVPAGKASAQPPVGPALGAKGVKAMDFAKEFNARTAHLEPGLPTPTLVTVNPDRTFTFETRTPPTSLLLKRAAGITAGSGRAGSEMVGDVSVKHIYEIAKIKMADVKGVGEEQMCKVIMGSAKSMGLRVVR</sequence>
<dbReference type="STRING" id="215250.A0A316YM96"/>
<dbReference type="SMART" id="SM00649">
    <property type="entry name" value="RL11"/>
    <property type="match status" value="1"/>
</dbReference>
<evidence type="ECO:0000256" key="1">
    <source>
        <dbReference type="ARBA" id="ARBA00010537"/>
    </source>
</evidence>
<dbReference type="GO" id="GO:0003735">
    <property type="term" value="F:structural constituent of ribosome"/>
    <property type="evidence" value="ECO:0007669"/>
    <property type="project" value="InterPro"/>
</dbReference>
<dbReference type="GO" id="GO:0005762">
    <property type="term" value="C:mitochondrial large ribosomal subunit"/>
    <property type="evidence" value="ECO:0007669"/>
    <property type="project" value="TreeGrafter"/>
</dbReference>
<dbReference type="SUPFAM" id="SSF46906">
    <property type="entry name" value="Ribosomal protein L11, C-terminal domain"/>
    <property type="match status" value="1"/>
</dbReference>
<protein>
    <recommendedName>
        <fullName evidence="4">Large ribosomal subunit protein uL11m</fullName>
    </recommendedName>
</protein>
<dbReference type="InterPro" id="IPR000911">
    <property type="entry name" value="Ribosomal_uL11"/>
</dbReference>
<dbReference type="Proteomes" id="UP000245768">
    <property type="component" value="Unassembled WGS sequence"/>
</dbReference>
<keyword evidence="10" id="KW-1185">Reference proteome</keyword>
<comment type="similarity">
    <text evidence="1 5">Belongs to the universal ribosomal protein uL11 family.</text>
</comment>
<accession>A0A316YM96</accession>
<dbReference type="CDD" id="cd00349">
    <property type="entry name" value="Ribosomal_L11"/>
    <property type="match status" value="1"/>
</dbReference>
<dbReference type="PANTHER" id="PTHR11661:SF1">
    <property type="entry name" value="LARGE RIBOSOMAL SUBUNIT PROTEIN UL11M"/>
    <property type="match status" value="1"/>
</dbReference>
<gene>
    <name evidence="9" type="ORF">FA10DRAFT_266864</name>
</gene>
<evidence type="ECO:0000259" key="8">
    <source>
        <dbReference type="Pfam" id="PF03946"/>
    </source>
</evidence>
<dbReference type="AlphaFoldDB" id="A0A316YM96"/>
<dbReference type="Gene3D" id="3.30.1550.10">
    <property type="entry name" value="Ribosomal protein L11/L12, N-terminal domain"/>
    <property type="match status" value="1"/>
</dbReference>
<dbReference type="PANTHER" id="PTHR11661">
    <property type="entry name" value="60S RIBOSOMAL PROTEIN L12"/>
    <property type="match status" value="1"/>
</dbReference>
<dbReference type="FunCoup" id="A0A316YM96">
    <property type="interactions" value="212"/>
</dbReference>
<dbReference type="RefSeq" id="XP_025377577.1">
    <property type="nucleotide sequence ID" value="XM_025521679.1"/>
</dbReference>
<evidence type="ECO:0000256" key="2">
    <source>
        <dbReference type="ARBA" id="ARBA00022980"/>
    </source>
</evidence>
<dbReference type="SUPFAM" id="SSF54747">
    <property type="entry name" value="Ribosomal L11/L12e N-terminal domain"/>
    <property type="match status" value="1"/>
</dbReference>
<dbReference type="InterPro" id="IPR036769">
    <property type="entry name" value="Ribosomal_uL11_C_sf"/>
</dbReference>
<name>A0A316YM96_9BASI</name>
<dbReference type="OrthoDB" id="1091498at2759"/>
<keyword evidence="3 5" id="KW-0687">Ribonucleoprotein</keyword>
<feature type="domain" description="Large ribosomal subunit protein uL11 C-terminal" evidence="7">
    <location>
        <begin position="77"/>
        <end position="145"/>
    </location>
</feature>
<dbReference type="Pfam" id="PF03946">
    <property type="entry name" value="Ribosomal_L11_N"/>
    <property type="match status" value="1"/>
</dbReference>
<dbReference type="Gene3D" id="1.10.10.250">
    <property type="entry name" value="Ribosomal protein L11, C-terminal domain"/>
    <property type="match status" value="1"/>
</dbReference>
<dbReference type="GeneID" id="37043595"/>